<accession>A0AAN6SVJ7</accession>
<protein>
    <submittedName>
        <fullName evidence="2">Uncharacterized protein</fullName>
    </submittedName>
</protein>
<name>A0AAN6SVJ7_9PEZI</name>
<comment type="caution">
    <text evidence="2">The sequence shown here is derived from an EMBL/GenBank/DDBJ whole genome shotgun (WGS) entry which is preliminary data.</text>
</comment>
<evidence type="ECO:0000256" key="1">
    <source>
        <dbReference type="SAM" id="MobiDB-lite"/>
    </source>
</evidence>
<feature type="region of interest" description="Disordered" evidence="1">
    <location>
        <begin position="97"/>
        <end position="123"/>
    </location>
</feature>
<dbReference type="Proteomes" id="UP001303115">
    <property type="component" value="Unassembled WGS sequence"/>
</dbReference>
<dbReference type="EMBL" id="MU854325">
    <property type="protein sequence ID" value="KAK4043716.1"/>
    <property type="molecule type" value="Genomic_DNA"/>
</dbReference>
<feature type="region of interest" description="Disordered" evidence="1">
    <location>
        <begin position="162"/>
        <end position="236"/>
    </location>
</feature>
<organism evidence="2 3">
    <name type="scientific">Parachaetomium inaequale</name>
    <dbReference type="NCBI Taxonomy" id="2588326"/>
    <lineage>
        <taxon>Eukaryota</taxon>
        <taxon>Fungi</taxon>
        <taxon>Dikarya</taxon>
        <taxon>Ascomycota</taxon>
        <taxon>Pezizomycotina</taxon>
        <taxon>Sordariomycetes</taxon>
        <taxon>Sordariomycetidae</taxon>
        <taxon>Sordariales</taxon>
        <taxon>Chaetomiaceae</taxon>
        <taxon>Parachaetomium</taxon>
    </lineage>
</organism>
<feature type="compositionally biased region" description="Polar residues" evidence="1">
    <location>
        <begin position="97"/>
        <end position="110"/>
    </location>
</feature>
<reference evidence="3" key="1">
    <citation type="journal article" date="2023" name="Mol. Phylogenet. Evol.">
        <title>Genome-scale phylogeny and comparative genomics of the fungal order Sordariales.</title>
        <authorList>
            <person name="Hensen N."/>
            <person name="Bonometti L."/>
            <person name="Westerberg I."/>
            <person name="Brannstrom I.O."/>
            <person name="Guillou S."/>
            <person name="Cros-Aarteil S."/>
            <person name="Calhoun S."/>
            <person name="Haridas S."/>
            <person name="Kuo A."/>
            <person name="Mondo S."/>
            <person name="Pangilinan J."/>
            <person name="Riley R."/>
            <person name="LaButti K."/>
            <person name="Andreopoulos B."/>
            <person name="Lipzen A."/>
            <person name="Chen C."/>
            <person name="Yan M."/>
            <person name="Daum C."/>
            <person name="Ng V."/>
            <person name="Clum A."/>
            <person name="Steindorff A."/>
            <person name="Ohm R.A."/>
            <person name="Martin F."/>
            <person name="Silar P."/>
            <person name="Natvig D.O."/>
            <person name="Lalanne C."/>
            <person name="Gautier V."/>
            <person name="Ament-Velasquez S.L."/>
            <person name="Kruys A."/>
            <person name="Hutchinson M.I."/>
            <person name="Powell A.J."/>
            <person name="Barry K."/>
            <person name="Miller A.N."/>
            <person name="Grigoriev I.V."/>
            <person name="Debuchy R."/>
            <person name="Gladieux P."/>
            <person name="Hiltunen Thoren M."/>
            <person name="Johannesson H."/>
        </authorList>
    </citation>
    <scope>NUCLEOTIDE SEQUENCE [LARGE SCALE GENOMIC DNA]</scope>
    <source>
        <strain evidence="3">CBS 284.82</strain>
    </source>
</reference>
<evidence type="ECO:0000313" key="2">
    <source>
        <dbReference type="EMBL" id="KAK4043716.1"/>
    </source>
</evidence>
<gene>
    <name evidence="2" type="ORF">C8A01DRAFT_12785</name>
</gene>
<dbReference type="AlphaFoldDB" id="A0AAN6SVJ7"/>
<evidence type="ECO:0000313" key="3">
    <source>
        <dbReference type="Proteomes" id="UP001303115"/>
    </source>
</evidence>
<feature type="region of interest" description="Disordered" evidence="1">
    <location>
        <begin position="1"/>
        <end position="60"/>
    </location>
</feature>
<feature type="compositionally biased region" description="Polar residues" evidence="1">
    <location>
        <begin position="203"/>
        <end position="214"/>
    </location>
</feature>
<proteinExistence type="predicted"/>
<sequence length="553" mass="60619">MLPASNPAGAPPNHSDDPRPVSHLPASPEHRLVSNSTPEGYALQADGASPPVRKDTNSSISTAATLVASATHGTDETSGTPYSSVASSPTTFASQAVFSARDGSNVTPQRRASRRRTGPLTAVQRERAHLIRKMGACPDCRRRRVACHPNHHNMTWEDAAKRFRSHESSPPGLPPLAGSPLSPALLNGRPSFTQDAQEMDLDTSPTQQHVQPSLSEARIRTPLPSGPRPDKHASLPPLSGFDNFRADLQGSADRILASPFRSRYANVSVLLVRWQDDEDVGAHAAINDLAKTLHDIYHYAVQIKSIPTSTDESRTPWLWLSQVVTDFVADHNQRDCLKMFCYSGYSYLDGDRESVLASSKHADPASVIRWSGIQQLFENARSDALLLMDCAYYPTHANPRRQGMLELIAASAGEDHVQLLGRSAFTRALTDQLRTRAAQPYREPFSAAELHSKLLSLYPEMIQEQSPEKEAITRFPTPLSMQLSGTKTLPSILLAPLRQGEAPGAPSSGSQISITFRLTDDPFNMDSWAEWLRTMPGGISEARVDGPYRDTFR</sequence>
<feature type="compositionally biased region" description="Low complexity" evidence="1">
    <location>
        <begin position="175"/>
        <end position="186"/>
    </location>
</feature>
<keyword evidence="3" id="KW-1185">Reference proteome</keyword>